<evidence type="ECO:0000256" key="4">
    <source>
        <dbReference type="ARBA" id="ARBA00022660"/>
    </source>
</evidence>
<dbReference type="GO" id="GO:0004129">
    <property type="term" value="F:cytochrome-c oxidase activity"/>
    <property type="evidence" value="ECO:0007669"/>
    <property type="project" value="UniProtKB-EC"/>
</dbReference>
<accession>A0A9E7BZM6</accession>
<feature type="domain" description="Cytochrome oxidase subunit II transmembrane region profile" evidence="19">
    <location>
        <begin position="12"/>
        <end position="110"/>
    </location>
</feature>
<evidence type="ECO:0000256" key="5">
    <source>
        <dbReference type="ARBA" id="ARBA00022692"/>
    </source>
</evidence>
<dbReference type="SUPFAM" id="SSF81464">
    <property type="entry name" value="Cytochrome c oxidase subunit II-like, transmembrane region"/>
    <property type="match status" value="1"/>
</dbReference>
<dbReference type="Pfam" id="PF00116">
    <property type="entry name" value="COX2"/>
    <property type="match status" value="1"/>
</dbReference>
<evidence type="ECO:0000256" key="9">
    <source>
        <dbReference type="ARBA" id="ARBA00022989"/>
    </source>
</evidence>
<comment type="cofactor">
    <cofactor evidence="15">
        <name>Cu cation</name>
        <dbReference type="ChEBI" id="CHEBI:23378"/>
    </cofactor>
    <text evidence="15">Binds a copper A center.</text>
</comment>
<keyword evidence="8 14" id="KW-0249">Electron transport</keyword>
<name>A0A9E7BZM6_9ACTN</name>
<dbReference type="SUPFAM" id="SSF49503">
    <property type="entry name" value="Cupredoxins"/>
    <property type="match status" value="1"/>
</dbReference>
<dbReference type="EC" id="7.1.1.9" evidence="15"/>
<keyword evidence="9 16" id="KW-1133">Transmembrane helix</keyword>
<dbReference type="Gene3D" id="1.10.287.90">
    <property type="match status" value="1"/>
</dbReference>
<dbReference type="PANTHER" id="PTHR22888:SF9">
    <property type="entry name" value="CYTOCHROME C OXIDASE SUBUNIT 2"/>
    <property type="match status" value="1"/>
</dbReference>
<evidence type="ECO:0000259" key="18">
    <source>
        <dbReference type="PROSITE" id="PS50857"/>
    </source>
</evidence>
<dbReference type="PROSITE" id="PS50999">
    <property type="entry name" value="COX2_TM"/>
    <property type="match status" value="1"/>
</dbReference>
<dbReference type="AlphaFoldDB" id="A0A9E7BZM6"/>
<evidence type="ECO:0000256" key="8">
    <source>
        <dbReference type="ARBA" id="ARBA00022982"/>
    </source>
</evidence>
<dbReference type="KEGG" id="sbae:DSM104329_00876"/>
<keyword evidence="6 15" id="KW-0479">Metal-binding</keyword>
<keyword evidence="10 15" id="KW-0186">Copper</keyword>
<keyword evidence="11 16" id="KW-0472">Membrane</keyword>
<evidence type="ECO:0000256" key="7">
    <source>
        <dbReference type="ARBA" id="ARBA00022967"/>
    </source>
</evidence>
<feature type="signal peptide" evidence="17">
    <location>
        <begin position="1"/>
        <end position="18"/>
    </location>
</feature>
<dbReference type="PRINTS" id="PR01166">
    <property type="entry name" value="CYCOXIDASEII"/>
</dbReference>
<evidence type="ECO:0000256" key="3">
    <source>
        <dbReference type="ARBA" id="ARBA00022448"/>
    </source>
</evidence>
<evidence type="ECO:0000256" key="2">
    <source>
        <dbReference type="ARBA" id="ARBA00007866"/>
    </source>
</evidence>
<keyword evidence="3 14" id="KW-0813">Transport</keyword>
<dbReference type="Pfam" id="PF02790">
    <property type="entry name" value="COX2_TM"/>
    <property type="match status" value="1"/>
</dbReference>
<evidence type="ECO:0000256" key="1">
    <source>
        <dbReference type="ARBA" id="ARBA00004141"/>
    </source>
</evidence>
<dbReference type="Gene3D" id="2.60.40.420">
    <property type="entry name" value="Cupredoxins - blue copper proteins"/>
    <property type="match status" value="1"/>
</dbReference>
<gene>
    <name evidence="20" type="primary">ctaC_1</name>
    <name evidence="20" type="ORF">DSM104329_00876</name>
</gene>
<dbReference type="EMBL" id="CP087164">
    <property type="protein sequence ID" value="UGS34498.1"/>
    <property type="molecule type" value="Genomic_DNA"/>
</dbReference>
<evidence type="ECO:0000256" key="12">
    <source>
        <dbReference type="ARBA" id="ARBA00024688"/>
    </source>
</evidence>
<keyword evidence="4 14" id="KW-0679">Respiratory chain</keyword>
<keyword evidence="5 14" id="KW-0812">Transmembrane</keyword>
<evidence type="ECO:0000256" key="10">
    <source>
        <dbReference type="ARBA" id="ARBA00023008"/>
    </source>
</evidence>
<evidence type="ECO:0000313" key="21">
    <source>
        <dbReference type="Proteomes" id="UP001162834"/>
    </source>
</evidence>
<feature type="domain" description="Cytochrome oxidase subunit II copper A binding" evidence="18">
    <location>
        <begin position="129"/>
        <end position="240"/>
    </location>
</feature>
<comment type="function">
    <text evidence="12 15">Subunits I and II form the functional core of the enzyme complex. Electrons originating in cytochrome c are transferred via heme a and Cu(A) to the binuclear center formed by heme a3 and Cu(B).</text>
</comment>
<dbReference type="InterPro" id="IPR036257">
    <property type="entry name" value="Cyt_c_oxidase_su2_TM_sf"/>
</dbReference>
<evidence type="ECO:0000256" key="13">
    <source>
        <dbReference type="ARBA" id="ARBA00047816"/>
    </source>
</evidence>
<comment type="similarity">
    <text evidence="2 14">Belongs to the cytochrome c oxidase subunit 2 family.</text>
</comment>
<proteinExistence type="inferred from homology"/>
<dbReference type="GO" id="GO:0005886">
    <property type="term" value="C:plasma membrane"/>
    <property type="evidence" value="ECO:0007669"/>
    <property type="project" value="UniProtKB-SubCell"/>
</dbReference>
<dbReference type="InterPro" id="IPR001505">
    <property type="entry name" value="Copper_CuA"/>
</dbReference>
<dbReference type="Proteomes" id="UP001162834">
    <property type="component" value="Chromosome"/>
</dbReference>
<evidence type="ECO:0000256" key="14">
    <source>
        <dbReference type="RuleBase" id="RU000456"/>
    </source>
</evidence>
<dbReference type="InterPro" id="IPR002429">
    <property type="entry name" value="CcO_II-like_C"/>
</dbReference>
<dbReference type="GO" id="GO:0042773">
    <property type="term" value="P:ATP synthesis coupled electron transport"/>
    <property type="evidence" value="ECO:0007669"/>
    <property type="project" value="TreeGrafter"/>
</dbReference>
<keyword evidence="17" id="KW-0732">Signal</keyword>
<comment type="subcellular location">
    <subcellularLocation>
        <location evidence="14">Cell membrane</location>
        <topology evidence="14">Multi-pass membrane protein</topology>
    </subcellularLocation>
    <subcellularLocation>
        <location evidence="1">Membrane</location>
        <topology evidence="1">Multi-pass membrane protein</topology>
    </subcellularLocation>
</comment>
<dbReference type="PROSITE" id="PS50857">
    <property type="entry name" value="COX2_CUA"/>
    <property type="match status" value="1"/>
</dbReference>
<evidence type="ECO:0000256" key="6">
    <source>
        <dbReference type="ARBA" id="ARBA00022723"/>
    </source>
</evidence>
<keyword evidence="7" id="KW-1278">Translocase</keyword>
<dbReference type="InterPro" id="IPR014222">
    <property type="entry name" value="Cyt_c_oxidase_su2"/>
</dbReference>
<dbReference type="InterPro" id="IPR011759">
    <property type="entry name" value="Cyt_c_oxidase_su2_TM_dom"/>
</dbReference>
<dbReference type="InterPro" id="IPR045187">
    <property type="entry name" value="CcO_II"/>
</dbReference>
<feature type="transmembrane region" description="Helical" evidence="16">
    <location>
        <begin position="82"/>
        <end position="100"/>
    </location>
</feature>
<keyword evidence="21" id="KW-1185">Reference proteome</keyword>
<dbReference type="NCBIfam" id="TIGR02866">
    <property type="entry name" value="CoxB"/>
    <property type="match status" value="1"/>
</dbReference>
<dbReference type="InterPro" id="IPR008972">
    <property type="entry name" value="Cupredoxin"/>
</dbReference>
<evidence type="ECO:0000313" key="20">
    <source>
        <dbReference type="EMBL" id="UGS34498.1"/>
    </source>
</evidence>
<protein>
    <recommendedName>
        <fullName evidence="15">Cytochrome c oxidase subunit 2</fullName>
        <ecNumber evidence="15">7.1.1.9</ecNumber>
    </recommendedName>
</protein>
<dbReference type="PROSITE" id="PS00078">
    <property type="entry name" value="COX2"/>
    <property type="match status" value="1"/>
</dbReference>
<dbReference type="GO" id="GO:0005507">
    <property type="term" value="F:copper ion binding"/>
    <property type="evidence" value="ECO:0007669"/>
    <property type="project" value="InterPro"/>
</dbReference>
<feature type="transmembrane region" description="Helical" evidence="16">
    <location>
        <begin position="34"/>
        <end position="61"/>
    </location>
</feature>
<organism evidence="20 21">
    <name type="scientific">Capillimicrobium parvum</name>
    <dbReference type="NCBI Taxonomy" id="2884022"/>
    <lineage>
        <taxon>Bacteria</taxon>
        <taxon>Bacillati</taxon>
        <taxon>Actinomycetota</taxon>
        <taxon>Thermoleophilia</taxon>
        <taxon>Solirubrobacterales</taxon>
        <taxon>Capillimicrobiaceae</taxon>
        <taxon>Capillimicrobium</taxon>
    </lineage>
</organism>
<evidence type="ECO:0000256" key="16">
    <source>
        <dbReference type="SAM" id="Phobius"/>
    </source>
</evidence>
<feature type="chain" id="PRO_5038518081" description="Cytochrome c oxidase subunit 2" evidence="17">
    <location>
        <begin position="19"/>
        <end position="265"/>
    </location>
</feature>
<reference evidence="20" key="1">
    <citation type="journal article" date="2022" name="Int. J. Syst. Evol. Microbiol.">
        <title>Pseudomonas aegrilactucae sp. nov. and Pseudomonas morbosilactucae sp. nov., pathogens causing bacterial rot of lettuce in Japan.</title>
        <authorList>
            <person name="Sawada H."/>
            <person name="Fujikawa T."/>
            <person name="Satou M."/>
        </authorList>
    </citation>
    <scope>NUCLEOTIDE SEQUENCE</scope>
    <source>
        <strain evidence="20">0166_1</strain>
    </source>
</reference>
<comment type="catalytic activity">
    <reaction evidence="13 15">
        <text>4 Fe(II)-[cytochrome c] + O2 + 8 H(+)(in) = 4 Fe(III)-[cytochrome c] + 2 H2O + 4 H(+)(out)</text>
        <dbReference type="Rhea" id="RHEA:11436"/>
        <dbReference type="Rhea" id="RHEA-COMP:10350"/>
        <dbReference type="Rhea" id="RHEA-COMP:14399"/>
        <dbReference type="ChEBI" id="CHEBI:15377"/>
        <dbReference type="ChEBI" id="CHEBI:15378"/>
        <dbReference type="ChEBI" id="CHEBI:15379"/>
        <dbReference type="ChEBI" id="CHEBI:29033"/>
        <dbReference type="ChEBI" id="CHEBI:29034"/>
        <dbReference type="EC" id="7.1.1.9"/>
    </reaction>
</comment>
<sequence>MLVAALVLVLLAAGPAEAGTLLPERGGSPNADRIASLYTVVLVLAGLVFAGVTCALAFALWRYRERRNPVAAQIHGNTRLEIAWTLAATALIVFIAAFSLSKLGAIENADTAAASPAAVAAGVVAPGDGQALHIEVVGRQYVWMYRYPGGAYSYGEMVAPTGVTVKLDIVSVDVAHSWWIPKLGGKFDAIPGYVSHTWFRISRPGLYRGQCAELCGRNHANMLAQVRAVAPEEYAAWTRRQKRLIAEAEAARNRDAPSFASHGAG</sequence>
<dbReference type="GO" id="GO:0016491">
    <property type="term" value="F:oxidoreductase activity"/>
    <property type="evidence" value="ECO:0007669"/>
    <property type="project" value="InterPro"/>
</dbReference>
<evidence type="ECO:0000256" key="11">
    <source>
        <dbReference type="ARBA" id="ARBA00023136"/>
    </source>
</evidence>
<evidence type="ECO:0000259" key="19">
    <source>
        <dbReference type="PROSITE" id="PS50999"/>
    </source>
</evidence>
<dbReference type="PANTHER" id="PTHR22888">
    <property type="entry name" value="CYTOCHROME C OXIDASE, SUBUNIT II"/>
    <property type="match status" value="1"/>
</dbReference>
<evidence type="ECO:0000256" key="15">
    <source>
        <dbReference type="RuleBase" id="RU004024"/>
    </source>
</evidence>
<evidence type="ECO:0000256" key="17">
    <source>
        <dbReference type="SAM" id="SignalP"/>
    </source>
</evidence>